<dbReference type="GO" id="GO:0016887">
    <property type="term" value="F:ATP hydrolysis activity"/>
    <property type="evidence" value="ECO:0007669"/>
    <property type="project" value="InterPro"/>
</dbReference>
<comment type="similarity">
    <text evidence="1">Belongs to the SMC family. SbcC subfamily.</text>
</comment>
<dbReference type="Proteomes" id="UP000594961">
    <property type="component" value="Chromosome"/>
</dbReference>
<dbReference type="AlphaFoldDB" id="A0A7M1QY23"/>
<dbReference type="EMBL" id="CP063212">
    <property type="protein sequence ID" value="QOR46929.1"/>
    <property type="molecule type" value="Genomic_DNA"/>
</dbReference>
<dbReference type="Pfam" id="PF13476">
    <property type="entry name" value="AAA_23"/>
    <property type="match status" value="1"/>
</dbReference>
<evidence type="ECO:0000259" key="6">
    <source>
        <dbReference type="Pfam" id="PF13476"/>
    </source>
</evidence>
<proteinExistence type="inferred from homology"/>
<feature type="region of interest" description="Disordered" evidence="5">
    <location>
        <begin position="616"/>
        <end position="637"/>
    </location>
</feature>
<evidence type="ECO:0000256" key="3">
    <source>
        <dbReference type="ARBA" id="ARBA00013368"/>
    </source>
</evidence>
<accession>A0A7M1QY23</accession>
<dbReference type="SUPFAM" id="SSF52540">
    <property type="entry name" value="P-loop containing nucleoside triphosphate hydrolases"/>
    <property type="match status" value="1"/>
</dbReference>
<evidence type="ECO:0000313" key="7">
    <source>
        <dbReference type="EMBL" id="QOR46929.1"/>
    </source>
</evidence>
<name>A0A7M1QY23_9ACTO</name>
<organism evidence="7 8">
    <name type="scientific">Trueperella pecoris</name>
    <dbReference type="NCBI Taxonomy" id="2733571"/>
    <lineage>
        <taxon>Bacteria</taxon>
        <taxon>Bacillati</taxon>
        <taxon>Actinomycetota</taxon>
        <taxon>Actinomycetes</taxon>
        <taxon>Actinomycetales</taxon>
        <taxon>Actinomycetaceae</taxon>
        <taxon>Trueperella</taxon>
    </lineage>
</organism>
<dbReference type="InterPro" id="IPR027417">
    <property type="entry name" value="P-loop_NTPase"/>
</dbReference>
<dbReference type="InterPro" id="IPR038729">
    <property type="entry name" value="Rad50/SbcC_AAA"/>
</dbReference>
<dbReference type="GO" id="GO:0006302">
    <property type="term" value="P:double-strand break repair"/>
    <property type="evidence" value="ECO:0007669"/>
    <property type="project" value="InterPro"/>
</dbReference>
<reference evidence="7 8" key="1">
    <citation type="submission" date="2020-10" db="EMBL/GenBank/DDBJ databases">
        <title>Trueperella pecoris sp. nov. isolated from bovine and porcine specimens.</title>
        <authorList>
            <person name="Schoenecker L."/>
            <person name="Schnydrig P."/>
            <person name="Brodard I."/>
            <person name="Thomann A."/>
            <person name="Hemphill A."/>
            <person name="Rodriguez-Campos S."/>
            <person name="Perreten V."/>
            <person name="Jores J."/>
            <person name="Kittl S."/>
        </authorList>
    </citation>
    <scope>NUCLEOTIDE SEQUENCE [LARGE SCALE GENOMIC DNA]</scope>
    <source>
        <strain evidence="7 8">19OD0592</strain>
    </source>
</reference>
<feature type="coiled-coil region" evidence="4">
    <location>
        <begin position="335"/>
        <end position="425"/>
    </location>
</feature>
<protein>
    <recommendedName>
        <fullName evidence="3">Nuclease SbcCD subunit C</fullName>
    </recommendedName>
</protein>
<evidence type="ECO:0000256" key="1">
    <source>
        <dbReference type="ARBA" id="ARBA00006930"/>
    </source>
</evidence>
<dbReference type="PANTHER" id="PTHR32114:SF2">
    <property type="entry name" value="ABC TRANSPORTER ABCH.3"/>
    <property type="match status" value="1"/>
</dbReference>
<gene>
    <name evidence="7" type="ORF">INS90_06460</name>
</gene>
<sequence length="637" mass="71962">MMPNRFWIESIHYSGEDVRTTTVEFKPGFNIVHGPSDTGKTYLAKTIKYMLAGATSPFPADTGYSRITMTLRTSEGKIKLTRTIGSTKTTVSADHVFGIPHDEYAAQPTESNMNEMTVSDILLRLIGIDERRVVLTNQYGSRKPLTWKTFADTLHRSEGRITSEESIFSTAKYATLSAFITLFYDHDLSLIPEHEDPADLKTRKDILVPRLDERLRAIENRLDFLQKESLETGTRDVSEEIALLSGQLTTLNQTQDAARAQLTQVTQHIAKTEQELSIRSMASRRYDDLASVYVGNIKRLTFVSDAQTAIDDIEPPAACPFCDNPLPATQDIDYRQAAQAEAETIAQDLEELSAVRATLDQHLDHLRQRLEELRGQQRTIERQLADAVLPQITTLRQQIQSLEQHQAVLTEYRMLEAEHDDLQEQLTDLLNPIEPSSEYDPTAHFPSAFYSDMTRYLQEILAETQFAGAQQAIFDSADFDIKIGHRAKRSHGKGYRAFFNTIVVLALRRYIHEHAIHQPSIVVLDTPTLGLEHQKSGAGLVTSHDEHGRPKTGLLRNLYDHMVDTGQYGQLIILNNTDVTPTTRFNSEDTTELVFGEHEEADRPGLLIDMREANGSEHTTDDMQPSLLDELKDNDRN</sequence>
<evidence type="ECO:0000256" key="4">
    <source>
        <dbReference type="SAM" id="Coils"/>
    </source>
</evidence>
<feature type="domain" description="Rad50/SbcC-type AAA" evidence="6">
    <location>
        <begin position="20"/>
        <end position="276"/>
    </location>
</feature>
<evidence type="ECO:0000256" key="2">
    <source>
        <dbReference type="ARBA" id="ARBA00011322"/>
    </source>
</evidence>
<evidence type="ECO:0000313" key="8">
    <source>
        <dbReference type="Proteomes" id="UP000594961"/>
    </source>
</evidence>
<comment type="subunit">
    <text evidence="2">Heterodimer of SbcC and SbcD.</text>
</comment>
<keyword evidence="4" id="KW-0175">Coiled coil</keyword>
<dbReference type="PANTHER" id="PTHR32114">
    <property type="entry name" value="ABC TRANSPORTER ABCH.3"/>
    <property type="match status" value="1"/>
</dbReference>
<evidence type="ECO:0000256" key="5">
    <source>
        <dbReference type="SAM" id="MobiDB-lite"/>
    </source>
</evidence>
<dbReference type="Gene3D" id="3.40.50.300">
    <property type="entry name" value="P-loop containing nucleotide triphosphate hydrolases"/>
    <property type="match status" value="2"/>
</dbReference>